<dbReference type="AlphaFoldDB" id="A0A3N4JE75"/>
<feature type="compositionally biased region" description="Basic and acidic residues" evidence="1">
    <location>
        <begin position="49"/>
        <end position="59"/>
    </location>
</feature>
<dbReference type="EMBL" id="ML120428">
    <property type="protein sequence ID" value="RPA95278.1"/>
    <property type="molecule type" value="Genomic_DNA"/>
</dbReference>
<gene>
    <name evidence="2" type="ORF">L873DRAFT_1335803</name>
</gene>
<protein>
    <submittedName>
        <fullName evidence="2">Uncharacterized protein</fullName>
    </submittedName>
</protein>
<sequence length="69" mass="7873">MILTMHGICKGWLLKTIRVSDKQPKRQYEEDMLVEEDDRMIDELEDDGGNTKEEGKEADGELSNASSEN</sequence>
<feature type="region of interest" description="Disordered" evidence="1">
    <location>
        <begin position="37"/>
        <end position="69"/>
    </location>
</feature>
<name>A0A3N4JE75_9PEZI</name>
<evidence type="ECO:0000313" key="3">
    <source>
        <dbReference type="Proteomes" id="UP000276215"/>
    </source>
</evidence>
<keyword evidence="3" id="KW-1185">Reference proteome</keyword>
<feature type="compositionally biased region" description="Acidic residues" evidence="1">
    <location>
        <begin position="37"/>
        <end position="48"/>
    </location>
</feature>
<proteinExistence type="predicted"/>
<evidence type="ECO:0000313" key="2">
    <source>
        <dbReference type="EMBL" id="RPA95278.1"/>
    </source>
</evidence>
<accession>A0A3N4JE75</accession>
<organism evidence="2 3">
    <name type="scientific">Choiromyces venosus 120613-1</name>
    <dbReference type="NCBI Taxonomy" id="1336337"/>
    <lineage>
        <taxon>Eukaryota</taxon>
        <taxon>Fungi</taxon>
        <taxon>Dikarya</taxon>
        <taxon>Ascomycota</taxon>
        <taxon>Pezizomycotina</taxon>
        <taxon>Pezizomycetes</taxon>
        <taxon>Pezizales</taxon>
        <taxon>Tuberaceae</taxon>
        <taxon>Choiromyces</taxon>
    </lineage>
</organism>
<reference evidence="2 3" key="1">
    <citation type="journal article" date="2018" name="Nat. Ecol. Evol.">
        <title>Pezizomycetes genomes reveal the molecular basis of ectomycorrhizal truffle lifestyle.</title>
        <authorList>
            <person name="Murat C."/>
            <person name="Payen T."/>
            <person name="Noel B."/>
            <person name="Kuo A."/>
            <person name="Morin E."/>
            <person name="Chen J."/>
            <person name="Kohler A."/>
            <person name="Krizsan K."/>
            <person name="Balestrini R."/>
            <person name="Da Silva C."/>
            <person name="Montanini B."/>
            <person name="Hainaut M."/>
            <person name="Levati E."/>
            <person name="Barry K.W."/>
            <person name="Belfiori B."/>
            <person name="Cichocki N."/>
            <person name="Clum A."/>
            <person name="Dockter R.B."/>
            <person name="Fauchery L."/>
            <person name="Guy J."/>
            <person name="Iotti M."/>
            <person name="Le Tacon F."/>
            <person name="Lindquist E.A."/>
            <person name="Lipzen A."/>
            <person name="Malagnac F."/>
            <person name="Mello A."/>
            <person name="Molinier V."/>
            <person name="Miyauchi S."/>
            <person name="Poulain J."/>
            <person name="Riccioni C."/>
            <person name="Rubini A."/>
            <person name="Sitrit Y."/>
            <person name="Splivallo R."/>
            <person name="Traeger S."/>
            <person name="Wang M."/>
            <person name="Zifcakova L."/>
            <person name="Wipf D."/>
            <person name="Zambonelli A."/>
            <person name="Paolocci F."/>
            <person name="Nowrousian M."/>
            <person name="Ottonello S."/>
            <person name="Baldrian P."/>
            <person name="Spatafora J.W."/>
            <person name="Henrissat B."/>
            <person name="Nagy L.G."/>
            <person name="Aury J.M."/>
            <person name="Wincker P."/>
            <person name="Grigoriev I.V."/>
            <person name="Bonfante P."/>
            <person name="Martin F.M."/>
        </authorList>
    </citation>
    <scope>NUCLEOTIDE SEQUENCE [LARGE SCALE GENOMIC DNA]</scope>
    <source>
        <strain evidence="2 3">120613-1</strain>
    </source>
</reference>
<evidence type="ECO:0000256" key="1">
    <source>
        <dbReference type="SAM" id="MobiDB-lite"/>
    </source>
</evidence>
<dbReference type="Proteomes" id="UP000276215">
    <property type="component" value="Unassembled WGS sequence"/>
</dbReference>